<gene>
    <name evidence="1" type="ORF">QTP81_15470</name>
</gene>
<protein>
    <recommendedName>
        <fullName evidence="3">Orphan protein</fullName>
    </recommendedName>
</protein>
<proteinExistence type="predicted"/>
<accession>A0ABT7T0N6</accession>
<dbReference type="Pfam" id="PF20420">
    <property type="entry name" value="DUF6702"/>
    <property type="match status" value="1"/>
</dbReference>
<name>A0ABT7T0N6_9ALTE</name>
<dbReference type="InterPro" id="IPR046525">
    <property type="entry name" value="DUF6702"/>
</dbReference>
<comment type="caution">
    <text evidence="1">The sequence shown here is derived from an EMBL/GenBank/DDBJ whole genome shotgun (WGS) entry which is preliminary data.</text>
</comment>
<sequence>MLVVLALIAIPPMGVSAHQQKAAISTVLFNERTGNIELMHRFILHDAEHAAKRLLPEAGDIHTDADTQQAFVTYVLSRFAIGDLEQRQLQLTTVGFEIDGKHLWVYQETPIPESLTGLTLIHAAMQEIWPKQTNTVNIEGRGPLRTLTFNAGDGAKSIRFD</sequence>
<reference evidence="1 2" key="1">
    <citation type="submission" date="2023-06" db="EMBL/GenBank/DDBJ databases">
        <title>Alteromonas sp. ASW11-36 isolated from intertidal sand.</title>
        <authorList>
            <person name="Li Y."/>
        </authorList>
    </citation>
    <scope>NUCLEOTIDE SEQUENCE [LARGE SCALE GENOMIC DNA]</scope>
    <source>
        <strain evidence="1 2">ASW11-36</strain>
    </source>
</reference>
<dbReference type="RefSeq" id="WP_289366745.1">
    <property type="nucleotide sequence ID" value="NZ_JAUCBP010000013.1"/>
</dbReference>
<evidence type="ECO:0000313" key="2">
    <source>
        <dbReference type="Proteomes" id="UP001234343"/>
    </source>
</evidence>
<keyword evidence="2" id="KW-1185">Reference proteome</keyword>
<evidence type="ECO:0000313" key="1">
    <source>
        <dbReference type="EMBL" id="MDM7862002.1"/>
    </source>
</evidence>
<evidence type="ECO:0008006" key="3">
    <source>
        <dbReference type="Google" id="ProtNLM"/>
    </source>
</evidence>
<dbReference type="EMBL" id="JAUCBP010000013">
    <property type="protein sequence ID" value="MDM7862002.1"/>
    <property type="molecule type" value="Genomic_DNA"/>
</dbReference>
<organism evidence="1 2">
    <name type="scientific">Alteromonas arenosi</name>
    <dbReference type="NCBI Taxonomy" id="3055817"/>
    <lineage>
        <taxon>Bacteria</taxon>
        <taxon>Pseudomonadati</taxon>
        <taxon>Pseudomonadota</taxon>
        <taxon>Gammaproteobacteria</taxon>
        <taxon>Alteromonadales</taxon>
        <taxon>Alteromonadaceae</taxon>
        <taxon>Alteromonas/Salinimonas group</taxon>
        <taxon>Alteromonas</taxon>
    </lineage>
</organism>
<dbReference type="Proteomes" id="UP001234343">
    <property type="component" value="Unassembled WGS sequence"/>
</dbReference>